<dbReference type="InterPro" id="IPR014748">
    <property type="entry name" value="Enoyl-CoA_hydra_C"/>
</dbReference>
<name>X1ILK1_9ZZZZ</name>
<dbReference type="AlphaFoldDB" id="X1ILK1"/>
<sequence>VLTGSHLDAEEALRIGLVNRVYPAAQFNENSKEFIRKIAELPTKCLGYNKAMFNYSFINDLPSSLQNEFKLFNENMKTSDFREGNRSFIKKREPQYKGR</sequence>
<dbReference type="PANTHER" id="PTHR43802">
    <property type="entry name" value="ENOYL-COA HYDRATASE"/>
    <property type="match status" value="1"/>
</dbReference>
<dbReference type="Pfam" id="PF00378">
    <property type="entry name" value="ECH_1"/>
    <property type="match status" value="1"/>
</dbReference>
<comment type="caution">
    <text evidence="2">The sequence shown here is derived from an EMBL/GenBank/DDBJ whole genome shotgun (WGS) entry which is preliminary data.</text>
</comment>
<dbReference type="EMBL" id="BARU01035619">
    <property type="protein sequence ID" value="GAH82587.1"/>
    <property type="molecule type" value="Genomic_DNA"/>
</dbReference>
<gene>
    <name evidence="2" type="ORF">S03H2_55725</name>
</gene>
<feature type="non-terminal residue" evidence="2">
    <location>
        <position position="1"/>
    </location>
</feature>
<protein>
    <recommendedName>
        <fullName evidence="3">Enoyl-CoA hydratase</fullName>
    </recommendedName>
</protein>
<dbReference type="Gene3D" id="1.10.12.10">
    <property type="entry name" value="Lyase 2-enoyl-coa Hydratase, Chain A, domain 2"/>
    <property type="match status" value="1"/>
</dbReference>
<dbReference type="InterPro" id="IPR029045">
    <property type="entry name" value="ClpP/crotonase-like_dom_sf"/>
</dbReference>
<dbReference type="Gene3D" id="3.90.226.10">
    <property type="entry name" value="2-enoyl-CoA Hydratase, Chain A, domain 1"/>
    <property type="match status" value="1"/>
</dbReference>
<dbReference type="PANTHER" id="PTHR43802:SF1">
    <property type="entry name" value="IP11341P-RELATED"/>
    <property type="match status" value="1"/>
</dbReference>
<reference evidence="2" key="1">
    <citation type="journal article" date="2014" name="Front. Microbiol.">
        <title>High frequency of phylogenetically diverse reductive dehalogenase-homologous genes in deep subseafloor sedimentary metagenomes.</title>
        <authorList>
            <person name="Kawai M."/>
            <person name="Futagami T."/>
            <person name="Toyoda A."/>
            <person name="Takaki Y."/>
            <person name="Nishi S."/>
            <person name="Hori S."/>
            <person name="Arai W."/>
            <person name="Tsubouchi T."/>
            <person name="Morono Y."/>
            <person name="Uchiyama I."/>
            <person name="Ito T."/>
            <person name="Fujiyama A."/>
            <person name="Inagaki F."/>
            <person name="Takami H."/>
        </authorList>
    </citation>
    <scope>NUCLEOTIDE SEQUENCE</scope>
    <source>
        <strain evidence="2">Expedition CK06-06</strain>
    </source>
</reference>
<dbReference type="SUPFAM" id="SSF52096">
    <property type="entry name" value="ClpP/crotonase"/>
    <property type="match status" value="1"/>
</dbReference>
<proteinExistence type="inferred from homology"/>
<dbReference type="InterPro" id="IPR001753">
    <property type="entry name" value="Enoyl-CoA_hydra/iso"/>
</dbReference>
<evidence type="ECO:0000313" key="2">
    <source>
        <dbReference type="EMBL" id="GAH82587.1"/>
    </source>
</evidence>
<accession>X1ILK1</accession>
<comment type="similarity">
    <text evidence="1">Belongs to the enoyl-CoA hydratase/isomerase family.</text>
</comment>
<evidence type="ECO:0000256" key="1">
    <source>
        <dbReference type="ARBA" id="ARBA00005254"/>
    </source>
</evidence>
<organism evidence="2">
    <name type="scientific">marine sediment metagenome</name>
    <dbReference type="NCBI Taxonomy" id="412755"/>
    <lineage>
        <taxon>unclassified sequences</taxon>
        <taxon>metagenomes</taxon>
        <taxon>ecological metagenomes</taxon>
    </lineage>
</organism>
<evidence type="ECO:0008006" key="3">
    <source>
        <dbReference type="Google" id="ProtNLM"/>
    </source>
</evidence>